<dbReference type="PANTHER" id="PTHR10030">
    <property type="entry name" value="ALPHA-L-FUCOSIDASE"/>
    <property type="match status" value="1"/>
</dbReference>
<dbReference type="InterPro" id="IPR000933">
    <property type="entry name" value="Glyco_hydro_29"/>
</dbReference>
<keyword evidence="3" id="KW-0732">Signal</keyword>
<evidence type="ECO:0000256" key="3">
    <source>
        <dbReference type="ARBA" id="ARBA00022729"/>
    </source>
</evidence>
<dbReference type="AlphaFoldDB" id="A0AA96LTS9"/>
<accession>A0AA96LTS9</accession>
<organism evidence="7 8">
    <name type="scientific">Paenibacillus roseopurpureus</name>
    <dbReference type="NCBI Taxonomy" id="2918901"/>
    <lineage>
        <taxon>Bacteria</taxon>
        <taxon>Bacillati</taxon>
        <taxon>Bacillota</taxon>
        <taxon>Bacilli</taxon>
        <taxon>Bacillales</taxon>
        <taxon>Paenibacillaceae</taxon>
        <taxon>Paenibacillus</taxon>
    </lineage>
</organism>
<dbReference type="GO" id="GO:0006004">
    <property type="term" value="P:fucose metabolic process"/>
    <property type="evidence" value="ECO:0007669"/>
    <property type="project" value="TreeGrafter"/>
</dbReference>
<evidence type="ECO:0000259" key="6">
    <source>
        <dbReference type="Pfam" id="PF01120"/>
    </source>
</evidence>
<keyword evidence="4" id="KW-0378">Hydrolase</keyword>
<dbReference type="Proteomes" id="UP001304650">
    <property type="component" value="Chromosome"/>
</dbReference>
<dbReference type="GO" id="GO:0005764">
    <property type="term" value="C:lysosome"/>
    <property type="evidence" value="ECO:0007669"/>
    <property type="project" value="TreeGrafter"/>
</dbReference>
<evidence type="ECO:0000256" key="4">
    <source>
        <dbReference type="ARBA" id="ARBA00022801"/>
    </source>
</evidence>
<sequence length="83" mass="9980">MFVHWGLYKIPAWHEQILWRGDMTRSSYEKLIHEFNPVKFDPEAWLDVAEEAGIQYLCFTTRHHDGFYMWDAALSEYKITNTP</sequence>
<gene>
    <name evidence="7" type="ORF">MJB10_20505</name>
</gene>
<feature type="domain" description="Glycoside hydrolase family 29 N-terminal" evidence="6">
    <location>
        <begin position="1"/>
        <end position="81"/>
    </location>
</feature>
<proteinExistence type="inferred from homology"/>
<evidence type="ECO:0000256" key="5">
    <source>
        <dbReference type="ARBA" id="ARBA00023295"/>
    </source>
</evidence>
<dbReference type="GO" id="GO:0016139">
    <property type="term" value="P:glycoside catabolic process"/>
    <property type="evidence" value="ECO:0007669"/>
    <property type="project" value="TreeGrafter"/>
</dbReference>
<dbReference type="Pfam" id="PF01120">
    <property type="entry name" value="Alpha_L_fucos"/>
    <property type="match status" value="1"/>
</dbReference>
<protein>
    <recommendedName>
        <fullName evidence="2">alpha-L-fucosidase</fullName>
        <ecNumber evidence="2">3.2.1.51</ecNumber>
    </recommendedName>
</protein>
<dbReference type="EC" id="3.2.1.51" evidence="2"/>
<name>A0AA96LTS9_9BACL</name>
<dbReference type="SUPFAM" id="SSF51445">
    <property type="entry name" value="(Trans)glycosidases"/>
    <property type="match status" value="1"/>
</dbReference>
<dbReference type="GO" id="GO:0004560">
    <property type="term" value="F:alpha-L-fucosidase activity"/>
    <property type="evidence" value="ECO:0007669"/>
    <property type="project" value="InterPro"/>
</dbReference>
<evidence type="ECO:0000313" key="7">
    <source>
        <dbReference type="EMBL" id="WNR47123.1"/>
    </source>
</evidence>
<dbReference type="InterPro" id="IPR017853">
    <property type="entry name" value="GH"/>
</dbReference>
<evidence type="ECO:0000313" key="8">
    <source>
        <dbReference type="Proteomes" id="UP001304650"/>
    </source>
</evidence>
<evidence type="ECO:0000256" key="2">
    <source>
        <dbReference type="ARBA" id="ARBA00012662"/>
    </source>
</evidence>
<evidence type="ECO:0000256" key="1">
    <source>
        <dbReference type="ARBA" id="ARBA00007951"/>
    </source>
</evidence>
<dbReference type="PANTHER" id="PTHR10030:SF37">
    <property type="entry name" value="ALPHA-L-FUCOSIDASE-RELATED"/>
    <property type="match status" value="1"/>
</dbReference>
<dbReference type="EMBL" id="CP130319">
    <property type="protein sequence ID" value="WNR47123.1"/>
    <property type="molecule type" value="Genomic_DNA"/>
</dbReference>
<keyword evidence="8" id="KW-1185">Reference proteome</keyword>
<reference evidence="7" key="1">
    <citation type="submission" date="2022-02" db="EMBL/GenBank/DDBJ databases">
        <title>Paenibacillus sp. MBLB1832 Whole Genome Shotgun Sequencing.</title>
        <authorList>
            <person name="Hwang C.Y."/>
            <person name="Cho E.-S."/>
            <person name="Seo M.-J."/>
        </authorList>
    </citation>
    <scope>NUCLEOTIDE SEQUENCE</scope>
    <source>
        <strain evidence="7">MBLB1832</strain>
    </source>
</reference>
<dbReference type="Gene3D" id="3.20.20.80">
    <property type="entry name" value="Glycosidases"/>
    <property type="match status" value="1"/>
</dbReference>
<dbReference type="KEGG" id="proo:MJB10_20505"/>
<comment type="similarity">
    <text evidence="1">Belongs to the glycosyl hydrolase 29 family.</text>
</comment>
<dbReference type="RefSeq" id="WP_314805783.1">
    <property type="nucleotide sequence ID" value="NZ_CP130319.1"/>
</dbReference>
<keyword evidence="5" id="KW-0326">Glycosidase</keyword>
<dbReference type="InterPro" id="IPR057739">
    <property type="entry name" value="Glyco_hydro_29_N"/>
</dbReference>